<evidence type="ECO:0000256" key="10">
    <source>
        <dbReference type="ARBA" id="ARBA00032057"/>
    </source>
</evidence>
<evidence type="ECO:0000256" key="8">
    <source>
        <dbReference type="ARBA" id="ARBA00023277"/>
    </source>
</evidence>
<evidence type="ECO:0000256" key="4">
    <source>
        <dbReference type="ARBA" id="ARBA00012268"/>
    </source>
</evidence>
<evidence type="ECO:0000256" key="11">
    <source>
        <dbReference type="ARBA" id="ARBA00033284"/>
    </source>
</evidence>
<feature type="active site" description="Proton donor" evidence="15">
    <location>
        <position position="294"/>
    </location>
</feature>
<evidence type="ECO:0000256" key="13">
    <source>
        <dbReference type="NCBIfam" id="TIGR02402"/>
    </source>
</evidence>
<dbReference type="PIRSF" id="PIRSF006337">
    <property type="entry name" value="Trehalose_TreZ"/>
    <property type="match status" value="1"/>
</dbReference>
<dbReference type="Pfam" id="PF02922">
    <property type="entry name" value="CBM_48"/>
    <property type="match status" value="1"/>
</dbReference>
<feature type="domain" description="Glycosyl hydrolase family 13 catalytic" evidence="18">
    <location>
        <begin position="111"/>
        <end position="455"/>
    </location>
</feature>
<gene>
    <name evidence="19" type="ORF">EDD75_0150</name>
</gene>
<feature type="site" description="Transition state stabilizer" evidence="17">
    <location>
        <position position="388"/>
    </location>
</feature>
<dbReference type="InterPro" id="IPR006047">
    <property type="entry name" value="GH13_cat_dom"/>
</dbReference>
<evidence type="ECO:0000313" key="19">
    <source>
        <dbReference type="EMBL" id="RPF49342.1"/>
    </source>
</evidence>
<evidence type="ECO:0000313" key="20">
    <source>
        <dbReference type="Proteomes" id="UP000282654"/>
    </source>
</evidence>
<keyword evidence="20" id="KW-1185">Reference proteome</keyword>
<dbReference type="Gene3D" id="2.60.40.10">
    <property type="entry name" value="Immunoglobulins"/>
    <property type="match status" value="1"/>
</dbReference>
<feature type="binding site" evidence="16">
    <location>
        <begin position="387"/>
        <end position="392"/>
    </location>
    <ligand>
        <name>substrate</name>
    </ligand>
</feature>
<evidence type="ECO:0000256" key="7">
    <source>
        <dbReference type="ARBA" id="ARBA00022801"/>
    </source>
</evidence>
<evidence type="ECO:0000256" key="9">
    <source>
        <dbReference type="ARBA" id="ARBA00023295"/>
    </source>
</evidence>
<dbReference type="Gene3D" id="1.10.10.760">
    <property type="entry name" value="E-set domains of sugar-utilizing enzymes"/>
    <property type="match status" value="1"/>
</dbReference>
<evidence type="ECO:0000256" key="3">
    <source>
        <dbReference type="ARBA" id="ARBA00008061"/>
    </source>
</evidence>
<dbReference type="GO" id="GO:0005992">
    <property type="term" value="P:trehalose biosynthetic process"/>
    <property type="evidence" value="ECO:0007669"/>
    <property type="project" value="UniProtKB-UniRule"/>
</dbReference>
<dbReference type="InterPro" id="IPR004193">
    <property type="entry name" value="Glyco_hydro_13_N"/>
</dbReference>
<dbReference type="Proteomes" id="UP000282654">
    <property type="component" value="Unassembled WGS sequence"/>
</dbReference>
<dbReference type="InterPro" id="IPR017853">
    <property type="entry name" value="GH"/>
</dbReference>
<dbReference type="AlphaFoldDB" id="A0A3N5BNX1"/>
<name>A0A3N5BNX1_9THEO</name>
<comment type="subcellular location">
    <subcellularLocation>
        <location evidence="1 15">Cytoplasm</location>
    </subcellularLocation>
</comment>
<protein>
    <recommendedName>
        <fullName evidence="5 13">Malto-oligosyltrehalose trehalohydrolase</fullName>
        <shortName evidence="14">MTHase</shortName>
        <ecNumber evidence="4 13">3.2.1.141</ecNumber>
    </recommendedName>
    <alternativeName>
        <fullName evidence="11 14">4-alpha-D-((1-&gt;4)-alpha-D-glucano)trehalose trehalohydrolase</fullName>
    </alternativeName>
    <alternativeName>
        <fullName evidence="10 14">Maltooligosyl trehalose trehalohydrolase</fullName>
    </alternativeName>
</protein>
<comment type="catalytic activity">
    <reaction evidence="12 14">
        <text>hydrolysis of (1-&gt;4)-alpha-D-glucosidic linkage in 4-alpha-D-[(1-&gt;4)-alpha-D-glucanosyl]n trehalose to yield trehalose and (1-&gt;4)-alpha-D-glucan.</text>
        <dbReference type="EC" id="3.2.1.141"/>
    </reaction>
</comment>
<dbReference type="InterPro" id="IPR013783">
    <property type="entry name" value="Ig-like_fold"/>
</dbReference>
<keyword evidence="7 14" id="KW-0378">Hydrolase</keyword>
<dbReference type="InterPro" id="IPR012768">
    <property type="entry name" value="Trehalose_TreZ"/>
</dbReference>
<dbReference type="NCBIfam" id="TIGR02402">
    <property type="entry name" value="trehalose_TreZ"/>
    <property type="match status" value="1"/>
</dbReference>
<evidence type="ECO:0000256" key="2">
    <source>
        <dbReference type="ARBA" id="ARBA00005199"/>
    </source>
</evidence>
<dbReference type="InterPro" id="IPR044901">
    <property type="entry name" value="Trehalose_TreZ_E-set_sf"/>
</dbReference>
<organism evidence="19 20">
    <name type="scientific">Thermodesulfitimonas autotrophica</name>
    <dbReference type="NCBI Taxonomy" id="1894989"/>
    <lineage>
        <taxon>Bacteria</taxon>
        <taxon>Bacillati</taxon>
        <taxon>Bacillota</taxon>
        <taxon>Clostridia</taxon>
        <taxon>Thermoanaerobacterales</taxon>
        <taxon>Thermoanaerobacteraceae</taxon>
        <taxon>Thermodesulfitimonas</taxon>
    </lineage>
</organism>
<keyword evidence="9 14" id="KW-0326">Glycosidase</keyword>
<dbReference type="CDD" id="cd02853">
    <property type="entry name" value="E_set_MTHase_like_N"/>
    <property type="match status" value="1"/>
</dbReference>
<keyword evidence="8" id="KW-0119">Carbohydrate metabolism</keyword>
<dbReference type="InterPro" id="IPR014756">
    <property type="entry name" value="Ig_E-set"/>
</dbReference>
<reference evidence="19 20" key="1">
    <citation type="submission" date="2018-11" db="EMBL/GenBank/DDBJ databases">
        <title>Genomic Encyclopedia of Type Strains, Phase IV (KMG-IV): sequencing the most valuable type-strain genomes for metagenomic binning, comparative biology and taxonomic classification.</title>
        <authorList>
            <person name="Goeker M."/>
        </authorList>
    </citation>
    <scope>NUCLEOTIDE SEQUENCE [LARGE SCALE GENOMIC DNA]</scope>
    <source>
        <strain evidence="19 20">DSM 102936</strain>
    </source>
</reference>
<evidence type="ECO:0000256" key="14">
    <source>
        <dbReference type="PIRNR" id="PIRNR006337"/>
    </source>
</evidence>
<proteinExistence type="inferred from homology"/>
<dbReference type="Pfam" id="PF00128">
    <property type="entry name" value="Alpha-amylase"/>
    <property type="match status" value="1"/>
</dbReference>
<dbReference type="EC" id="3.2.1.141" evidence="4 13"/>
<dbReference type="GO" id="GO:0033942">
    <property type="term" value="F:4-alpha-D-(1-&gt;4)-alpha-D-glucanotrehalose trehalohydrolase activity"/>
    <property type="evidence" value="ECO:0007669"/>
    <property type="project" value="UniProtKB-EC"/>
</dbReference>
<evidence type="ECO:0000259" key="18">
    <source>
        <dbReference type="SMART" id="SM00642"/>
    </source>
</evidence>
<dbReference type="UniPathway" id="UPA00299"/>
<dbReference type="GO" id="GO:0005737">
    <property type="term" value="C:cytoplasm"/>
    <property type="evidence" value="ECO:0007669"/>
    <property type="project" value="UniProtKB-SubCell"/>
</dbReference>
<dbReference type="EMBL" id="RKRE01000001">
    <property type="protein sequence ID" value="RPF49342.1"/>
    <property type="molecule type" value="Genomic_DNA"/>
</dbReference>
<dbReference type="SMART" id="SM00642">
    <property type="entry name" value="Aamy"/>
    <property type="match status" value="1"/>
</dbReference>
<comment type="pathway">
    <text evidence="2 14">Glycan biosynthesis; trehalose biosynthesis.</text>
</comment>
<feature type="active site" description="Nucleophile" evidence="15">
    <location>
        <position position="257"/>
    </location>
</feature>
<feature type="binding site" evidence="16">
    <location>
        <begin position="255"/>
        <end position="260"/>
    </location>
    <ligand>
        <name>substrate</name>
    </ligand>
</feature>
<accession>A0A3N5BNX1</accession>
<comment type="similarity">
    <text evidence="3 14">Belongs to the glycosyl hydrolase 13 family.</text>
</comment>
<evidence type="ECO:0000256" key="15">
    <source>
        <dbReference type="PIRSR" id="PIRSR006337-1"/>
    </source>
</evidence>
<dbReference type="SUPFAM" id="SSF81296">
    <property type="entry name" value="E set domains"/>
    <property type="match status" value="1"/>
</dbReference>
<feature type="binding site" evidence="16">
    <location>
        <begin position="319"/>
        <end position="323"/>
    </location>
    <ligand>
        <name>substrate</name>
    </ligand>
</feature>
<dbReference type="CDD" id="cd11325">
    <property type="entry name" value="AmyAc_GTHase"/>
    <property type="match status" value="1"/>
</dbReference>
<dbReference type="Gene3D" id="3.20.20.80">
    <property type="entry name" value="Glycosidases"/>
    <property type="match status" value="1"/>
</dbReference>
<evidence type="ECO:0000256" key="16">
    <source>
        <dbReference type="PIRSR" id="PIRSR006337-2"/>
    </source>
</evidence>
<dbReference type="SUPFAM" id="SSF51445">
    <property type="entry name" value="(Trans)glycosidases"/>
    <property type="match status" value="1"/>
</dbReference>
<dbReference type="PANTHER" id="PTHR43651">
    <property type="entry name" value="1,4-ALPHA-GLUCAN-BRANCHING ENZYME"/>
    <property type="match status" value="1"/>
</dbReference>
<keyword evidence="6" id="KW-0963">Cytoplasm</keyword>
<evidence type="ECO:0000256" key="17">
    <source>
        <dbReference type="PIRSR" id="PIRSR006337-3"/>
    </source>
</evidence>
<evidence type="ECO:0000256" key="1">
    <source>
        <dbReference type="ARBA" id="ARBA00004496"/>
    </source>
</evidence>
<dbReference type="PANTHER" id="PTHR43651:SF11">
    <property type="entry name" value="MALTO-OLIGOSYLTREHALOSE TREHALOHYDROLASE"/>
    <property type="match status" value="1"/>
</dbReference>
<evidence type="ECO:0000256" key="12">
    <source>
        <dbReference type="ARBA" id="ARBA00034013"/>
    </source>
</evidence>
<sequence length="609" mass="68145">MGATYLGEGRCRFRVWAPYADTVALHIVAPEDRIVPLNRAPRGYYEAVVSTVPPGSRYFYLLDGKKERPDPASRYQPEGVHGPSAVVDLTRQPWPDERWPGHPQEELIFYELHVGTFTPEGTFQAIIPYLPELAALGITAVELMPVAQFPGSRNWGYDGVYPFAVQNTYGGPHALRQFVAACHQQGLSVFLDVVYNHLGPEGNYLGDFGPYFTDRYQTPWGRAINFDGPGSDEVRRFFIENALYWVTEFAVDGLRLDAVHAIFDQSARHFLEELAASVRQAAAKRGRRVYLIAESDLNNARLIRPLVVGGYGLDAQWSDDFHHALHALLTGEANGYYRDFGQVEHLAKAFRCGFVYTGEYSAYRERRHGGATELCAPKQFVVFAQNHDQVGNRALGERLSTLVSFPALKLAAGVVLLSPFLPLIFMGEEYGETAPFQYFTSHTAPELAAAVVKGRRAEFARFGWAAVPDPQDEATFRRSRLHREQLQEDQPRALFAFYRELIRLRRTLPPLTNPSWEQMAVTAFEHERVLLVRRWNGATEVALIFSFNPEPQTVTLPLPGGPWEKLLDAAAATWLGPGAPTPVSFWSEGAASLPLSAYACVVLGQVREE</sequence>
<evidence type="ECO:0000256" key="5">
    <source>
        <dbReference type="ARBA" id="ARBA00015938"/>
    </source>
</evidence>
<dbReference type="RefSeq" id="WP_245963014.1">
    <property type="nucleotide sequence ID" value="NZ_RKRE01000001.1"/>
</dbReference>
<comment type="caution">
    <text evidence="19">The sequence shown here is derived from an EMBL/GenBank/DDBJ whole genome shotgun (WGS) entry which is preliminary data.</text>
</comment>
<evidence type="ECO:0000256" key="6">
    <source>
        <dbReference type="ARBA" id="ARBA00022490"/>
    </source>
</evidence>